<feature type="signal peptide" evidence="1">
    <location>
        <begin position="1"/>
        <end position="29"/>
    </location>
</feature>
<evidence type="ECO:0000313" key="3">
    <source>
        <dbReference type="Proteomes" id="UP000621500"/>
    </source>
</evidence>
<comment type="caution">
    <text evidence="2">The sequence shown here is derived from an EMBL/GenBank/DDBJ whole genome shotgun (WGS) entry which is preliminary data.</text>
</comment>
<dbReference type="Proteomes" id="UP000621500">
    <property type="component" value="Unassembled WGS sequence"/>
</dbReference>
<keyword evidence="3" id="KW-1185">Reference proteome</keyword>
<evidence type="ECO:0008006" key="4">
    <source>
        <dbReference type="Google" id="ProtNLM"/>
    </source>
</evidence>
<feature type="chain" id="PRO_5046618274" description="Secreted protein" evidence="1">
    <location>
        <begin position="30"/>
        <end position="136"/>
    </location>
</feature>
<reference evidence="2 3" key="1">
    <citation type="submission" date="2021-01" db="EMBL/GenBank/DDBJ databases">
        <title>Whole genome shotgun sequence of Plantactinospora mayteni NBRC 109088.</title>
        <authorList>
            <person name="Komaki H."/>
            <person name="Tamura T."/>
        </authorList>
    </citation>
    <scope>NUCLEOTIDE SEQUENCE [LARGE SCALE GENOMIC DNA]</scope>
    <source>
        <strain evidence="2 3">NBRC 109088</strain>
    </source>
</reference>
<protein>
    <recommendedName>
        <fullName evidence="4">Secreted protein</fullName>
    </recommendedName>
</protein>
<dbReference type="RefSeq" id="WP_203860694.1">
    <property type="nucleotide sequence ID" value="NZ_BAAAZQ010000012.1"/>
</dbReference>
<organism evidence="2 3">
    <name type="scientific">Plantactinospora mayteni</name>
    <dbReference type="NCBI Taxonomy" id="566021"/>
    <lineage>
        <taxon>Bacteria</taxon>
        <taxon>Bacillati</taxon>
        <taxon>Actinomycetota</taxon>
        <taxon>Actinomycetes</taxon>
        <taxon>Micromonosporales</taxon>
        <taxon>Micromonosporaceae</taxon>
        <taxon>Plantactinospora</taxon>
    </lineage>
</organism>
<proteinExistence type="predicted"/>
<dbReference type="InterPro" id="IPR006311">
    <property type="entry name" value="TAT_signal"/>
</dbReference>
<gene>
    <name evidence="2" type="ORF">Pma05_58900</name>
</gene>
<evidence type="ECO:0000256" key="1">
    <source>
        <dbReference type="SAM" id="SignalP"/>
    </source>
</evidence>
<dbReference type="PROSITE" id="PS51318">
    <property type="entry name" value="TAT"/>
    <property type="match status" value="1"/>
</dbReference>
<evidence type="ECO:0000313" key="2">
    <source>
        <dbReference type="EMBL" id="GIG99317.1"/>
    </source>
</evidence>
<name>A0ABQ4EXC8_9ACTN</name>
<dbReference type="EMBL" id="BONX01000044">
    <property type="protein sequence ID" value="GIG99317.1"/>
    <property type="molecule type" value="Genomic_DNA"/>
</dbReference>
<keyword evidence="1" id="KW-0732">Signal</keyword>
<accession>A0ABQ4EXC8</accession>
<sequence length="136" mass="14795">MKSRRILSGLAAAALAAAASLTFAAPASAATWDEWMYTDDADPGGVVRFRADGDVVQLCDIEADGWKVYLDVDDNTQSLHKYELSVGGNGNCIETRASFGSPYDLREGNVFRFTIWLDNDDNPGSYGDTAYWANVN</sequence>